<keyword evidence="6" id="KW-1185">Reference proteome</keyword>
<evidence type="ECO:0000313" key="6">
    <source>
        <dbReference type="Proteomes" id="UP001597351"/>
    </source>
</evidence>
<organism evidence="5 6">
    <name type="scientific">Nocardioides aestuarii</name>
    <dbReference type="NCBI Taxonomy" id="252231"/>
    <lineage>
        <taxon>Bacteria</taxon>
        <taxon>Bacillati</taxon>
        <taxon>Actinomycetota</taxon>
        <taxon>Actinomycetes</taxon>
        <taxon>Propionibacteriales</taxon>
        <taxon>Nocardioidaceae</taxon>
        <taxon>Nocardioides</taxon>
    </lineage>
</organism>
<protein>
    <submittedName>
        <fullName evidence="5">GNAT family N-acetyltransferase</fullName>
        <ecNumber evidence="5">2.3.-.-</ecNumber>
    </submittedName>
</protein>
<reference evidence="6" key="1">
    <citation type="journal article" date="2019" name="Int. J. Syst. Evol. Microbiol.">
        <title>The Global Catalogue of Microorganisms (GCM) 10K type strain sequencing project: providing services to taxonomists for standard genome sequencing and annotation.</title>
        <authorList>
            <consortium name="The Broad Institute Genomics Platform"/>
            <consortium name="The Broad Institute Genome Sequencing Center for Infectious Disease"/>
            <person name="Wu L."/>
            <person name="Ma J."/>
        </authorList>
    </citation>
    <scope>NUCLEOTIDE SEQUENCE [LARGE SCALE GENOMIC DNA]</scope>
    <source>
        <strain evidence="6">CGMCC 1.12477</strain>
    </source>
</reference>
<dbReference type="SUPFAM" id="SSF55729">
    <property type="entry name" value="Acyl-CoA N-acyltransferases (Nat)"/>
    <property type="match status" value="1"/>
</dbReference>
<dbReference type="EMBL" id="JBHUGD010000001">
    <property type="protein sequence ID" value="MFD1945778.1"/>
    <property type="molecule type" value="Genomic_DNA"/>
</dbReference>
<accession>A0ABW4THF0</accession>
<evidence type="ECO:0000256" key="3">
    <source>
        <dbReference type="SAM" id="MobiDB-lite"/>
    </source>
</evidence>
<dbReference type="InterPro" id="IPR000182">
    <property type="entry name" value="GNAT_dom"/>
</dbReference>
<keyword evidence="2 5" id="KW-0012">Acyltransferase</keyword>
<dbReference type="Pfam" id="PF00583">
    <property type="entry name" value="Acetyltransf_1"/>
    <property type="match status" value="1"/>
</dbReference>
<dbReference type="CDD" id="cd04301">
    <property type="entry name" value="NAT_SF"/>
    <property type="match status" value="1"/>
</dbReference>
<dbReference type="InterPro" id="IPR050832">
    <property type="entry name" value="Bact_Acetyltransf"/>
</dbReference>
<dbReference type="PROSITE" id="PS51186">
    <property type="entry name" value="GNAT"/>
    <property type="match status" value="1"/>
</dbReference>
<keyword evidence="1 5" id="KW-0808">Transferase</keyword>
<dbReference type="Proteomes" id="UP001597351">
    <property type="component" value="Unassembled WGS sequence"/>
</dbReference>
<dbReference type="GO" id="GO:0016746">
    <property type="term" value="F:acyltransferase activity"/>
    <property type="evidence" value="ECO:0007669"/>
    <property type="project" value="UniProtKB-KW"/>
</dbReference>
<dbReference type="RefSeq" id="WP_343915316.1">
    <property type="nucleotide sequence ID" value="NZ_BAAAJT010000002.1"/>
</dbReference>
<name>A0ABW4THF0_9ACTN</name>
<evidence type="ECO:0000259" key="4">
    <source>
        <dbReference type="PROSITE" id="PS51186"/>
    </source>
</evidence>
<comment type="caution">
    <text evidence="5">The sequence shown here is derived from an EMBL/GenBank/DDBJ whole genome shotgun (WGS) entry which is preliminary data.</text>
</comment>
<dbReference type="PANTHER" id="PTHR43877:SF1">
    <property type="entry name" value="ACETYLTRANSFERASE"/>
    <property type="match status" value="1"/>
</dbReference>
<dbReference type="Gene3D" id="3.40.630.30">
    <property type="match status" value="1"/>
</dbReference>
<dbReference type="PANTHER" id="PTHR43877">
    <property type="entry name" value="AMINOALKYLPHOSPHONATE N-ACETYLTRANSFERASE-RELATED-RELATED"/>
    <property type="match status" value="1"/>
</dbReference>
<dbReference type="InterPro" id="IPR016181">
    <property type="entry name" value="Acyl_CoA_acyltransferase"/>
</dbReference>
<feature type="domain" description="N-acetyltransferase" evidence="4">
    <location>
        <begin position="5"/>
        <end position="166"/>
    </location>
</feature>
<gene>
    <name evidence="5" type="ORF">ACFSDE_03165</name>
</gene>
<proteinExistence type="predicted"/>
<evidence type="ECO:0000256" key="2">
    <source>
        <dbReference type="ARBA" id="ARBA00023315"/>
    </source>
</evidence>
<dbReference type="EC" id="2.3.-.-" evidence="5"/>
<sequence>MRSQPLMRPAKDSDVPSLTLIWADVLRRADRDQQVEDVRRIVDRVSALHEERIVVAELDGAVAGAVHLKVTTFSPINLEPVVQAISPHVLPEFRRHGIGSALMEAAVAFAEELGVGHVGTAVNSGARDSQRFMARLALGPAATLRVAPTSVVRGRLQALWPAQRPGVGRPASRHLPRVLAARRSMRRGESPEA</sequence>
<evidence type="ECO:0000313" key="5">
    <source>
        <dbReference type="EMBL" id="MFD1945778.1"/>
    </source>
</evidence>
<feature type="region of interest" description="Disordered" evidence="3">
    <location>
        <begin position="165"/>
        <end position="193"/>
    </location>
</feature>
<evidence type="ECO:0000256" key="1">
    <source>
        <dbReference type="ARBA" id="ARBA00022679"/>
    </source>
</evidence>